<protein>
    <submittedName>
        <fullName evidence="7">Sigma-70 family RNA polymerase sigma factor</fullName>
    </submittedName>
</protein>
<dbReference type="InterPro" id="IPR014284">
    <property type="entry name" value="RNA_pol_sigma-70_dom"/>
</dbReference>
<dbReference type="EMBL" id="JBAWSX010000001">
    <property type="protein sequence ID" value="MEI4800044.1"/>
    <property type="molecule type" value="Genomic_DNA"/>
</dbReference>
<keyword evidence="3" id="KW-0731">Sigma factor</keyword>
<dbReference type="RefSeq" id="WP_336471065.1">
    <property type="nucleotide sequence ID" value="NZ_JBAWSX010000001.1"/>
</dbReference>
<dbReference type="Gene3D" id="1.10.10.10">
    <property type="entry name" value="Winged helix-like DNA-binding domain superfamily/Winged helix DNA-binding domain"/>
    <property type="match status" value="1"/>
</dbReference>
<comment type="similarity">
    <text evidence="1">Belongs to the sigma-70 factor family. ECF subfamily.</text>
</comment>
<keyword evidence="4" id="KW-0804">Transcription</keyword>
<keyword evidence="2" id="KW-0805">Transcription regulation</keyword>
<evidence type="ECO:0000259" key="5">
    <source>
        <dbReference type="Pfam" id="PF04542"/>
    </source>
</evidence>
<dbReference type="InterPro" id="IPR039425">
    <property type="entry name" value="RNA_pol_sigma-70-like"/>
</dbReference>
<dbReference type="Proteomes" id="UP001372526">
    <property type="component" value="Unassembled WGS sequence"/>
</dbReference>
<evidence type="ECO:0000256" key="1">
    <source>
        <dbReference type="ARBA" id="ARBA00010641"/>
    </source>
</evidence>
<evidence type="ECO:0000256" key="3">
    <source>
        <dbReference type="ARBA" id="ARBA00023082"/>
    </source>
</evidence>
<dbReference type="PANTHER" id="PTHR43133:SF51">
    <property type="entry name" value="RNA POLYMERASE SIGMA FACTOR"/>
    <property type="match status" value="1"/>
</dbReference>
<dbReference type="Pfam" id="PF04542">
    <property type="entry name" value="Sigma70_r2"/>
    <property type="match status" value="1"/>
</dbReference>
<gene>
    <name evidence="7" type="ORF">WAZ07_01660</name>
</gene>
<dbReference type="PANTHER" id="PTHR43133">
    <property type="entry name" value="RNA POLYMERASE ECF-TYPE SIGMA FACTO"/>
    <property type="match status" value="1"/>
</dbReference>
<evidence type="ECO:0000256" key="2">
    <source>
        <dbReference type="ARBA" id="ARBA00023015"/>
    </source>
</evidence>
<evidence type="ECO:0000256" key="4">
    <source>
        <dbReference type="ARBA" id="ARBA00023163"/>
    </source>
</evidence>
<proteinExistence type="inferred from homology"/>
<accession>A0ABU8FDL9</accession>
<sequence length="194" mass="22735">MELLLKRAQKGDEEAFIEAIDIIMPQMYKVAKARLKNEEDIGDAVQEAILAAFSNLKKLKEPRYFKTWIMKILMNKCNDIIRKNKIVYVEDYEQVPSQHTMNEKIEQKLDFESILSHLSAEYRLVIVLFYVNKFTTKEISEILSEKEGTIKSRLSRARQRLKTFDITSFDEVGDLKVILKDENGKDIEINLKKE</sequence>
<dbReference type="Gene3D" id="1.10.1740.10">
    <property type="match status" value="1"/>
</dbReference>
<reference evidence="7 8" key="1">
    <citation type="submission" date="2024-01" db="EMBL/GenBank/DDBJ databases">
        <title>Seven novel Bacillus-like species.</title>
        <authorList>
            <person name="Liu G."/>
        </authorList>
    </citation>
    <scope>NUCLEOTIDE SEQUENCE [LARGE SCALE GENOMIC DNA]</scope>
    <source>
        <strain evidence="7 8">FJAT-51639</strain>
    </source>
</reference>
<keyword evidence="8" id="KW-1185">Reference proteome</keyword>
<dbReference type="SUPFAM" id="SSF88659">
    <property type="entry name" value="Sigma3 and sigma4 domains of RNA polymerase sigma factors"/>
    <property type="match status" value="1"/>
</dbReference>
<dbReference type="Pfam" id="PF08281">
    <property type="entry name" value="Sigma70_r4_2"/>
    <property type="match status" value="1"/>
</dbReference>
<comment type="caution">
    <text evidence="7">The sequence shown here is derived from an EMBL/GenBank/DDBJ whole genome shotgun (WGS) entry which is preliminary data.</text>
</comment>
<dbReference type="InterPro" id="IPR013249">
    <property type="entry name" value="RNA_pol_sigma70_r4_t2"/>
</dbReference>
<dbReference type="InterPro" id="IPR013325">
    <property type="entry name" value="RNA_pol_sigma_r2"/>
</dbReference>
<organism evidence="7 8">
    <name type="scientific">Bacillus bruguierae</name>
    <dbReference type="NCBI Taxonomy" id="3127667"/>
    <lineage>
        <taxon>Bacteria</taxon>
        <taxon>Bacillati</taxon>
        <taxon>Bacillota</taxon>
        <taxon>Bacilli</taxon>
        <taxon>Bacillales</taxon>
        <taxon>Bacillaceae</taxon>
        <taxon>Bacillus</taxon>
    </lineage>
</organism>
<name>A0ABU8FDL9_9BACI</name>
<evidence type="ECO:0000259" key="6">
    <source>
        <dbReference type="Pfam" id="PF08281"/>
    </source>
</evidence>
<dbReference type="InterPro" id="IPR036388">
    <property type="entry name" value="WH-like_DNA-bd_sf"/>
</dbReference>
<dbReference type="CDD" id="cd06171">
    <property type="entry name" value="Sigma70_r4"/>
    <property type="match status" value="1"/>
</dbReference>
<evidence type="ECO:0000313" key="7">
    <source>
        <dbReference type="EMBL" id="MEI4800044.1"/>
    </source>
</evidence>
<dbReference type="NCBIfam" id="TIGR02937">
    <property type="entry name" value="sigma70-ECF"/>
    <property type="match status" value="1"/>
</dbReference>
<evidence type="ECO:0000313" key="8">
    <source>
        <dbReference type="Proteomes" id="UP001372526"/>
    </source>
</evidence>
<feature type="domain" description="RNA polymerase sigma factor 70 region 4 type 2" evidence="6">
    <location>
        <begin position="110"/>
        <end position="161"/>
    </location>
</feature>
<feature type="domain" description="RNA polymerase sigma-70 region 2" evidence="5">
    <location>
        <begin position="24"/>
        <end position="85"/>
    </location>
</feature>
<dbReference type="InterPro" id="IPR013324">
    <property type="entry name" value="RNA_pol_sigma_r3/r4-like"/>
</dbReference>
<dbReference type="InterPro" id="IPR007627">
    <property type="entry name" value="RNA_pol_sigma70_r2"/>
</dbReference>
<dbReference type="SUPFAM" id="SSF88946">
    <property type="entry name" value="Sigma2 domain of RNA polymerase sigma factors"/>
    <property type="match status" value="1"/>
</dbReference>